<organism evidence="1 2">
    <name type="scientific">Hygrophoropsis aurantiaca</name>
    <dbReference type="NCBI Taxonomy" id="72124"/>
    <lineage>
        <taxon>Eukaryota</taxon>
        <taxon>Fungi</taxon>
        <taxon>Dikarya</taxon>
        <taxon>Basidiomycota</taxon>
        <taxon>Agaricomycotina</taxon>
        <taxon>Agaricomycetes</taxon>
        <taxon>Agaricomycetidae</taxon>
        <taxon>Boletales</taxon>
        <taxon>Coniophorineae</taxon>
        <taxon>Hygrophoropsidaceae</taxon>
        <taxon>Hygrophoropsis</taxon>
    </lineage>
</organism>
<accession>A0ACB8A982</accession>
<reference evidence="1" key="1">
    <citation type="journal article" date="2021" name="New Phytol.">
        <title>Evolutionary innovations through gain and loss of genes in the ectomycorrhizal Boletales.</title>
        <authorList>
            <person name="Wu G."/>
            <person name="Miyauchi S."/>
            <person name="Morin E."/>
            <person name="Kuo A."/>
            <person name="Drula E."/>
            <person name="Varga T."/>
            <person name="Kohler A."/>
            <person name="Feng B."/>
            <person name="Cao Y."/>
            <person name="Lipzen A."/>
            <person name="Daum C."/>
            <person name="Hundley H."/>
            <person name="Pangilinan J."/>
            <person name="Johnson J."/>
            <person name="Barry K."/>
            <person name="LaButti K."/>
            <person name="Ng V."/>
            <person name="Ahrendt S."/>
            <person name="Min B."/>
            <person name="Choi I.G."/>
            <person name="Park H."/>
            <person name="Plett J.M."/>
            <person name="Magnuson J."/>
            <person name="Spatafora J.W."/>
            <person name="Nagy L.G."/>
            <person name="Henrissat B."/>
            <person name="Grigoriev I.V."/>
            <person name="Yang Z.L."/>
            <person name="Xu J."/>
            <person name="Martin F.M."/>
        </authorList>
    </citation>
    <scope>NUCLEOTIDE SEQUENCE</scope>
    <source>
        <strain evidence="1">ATCC 28755</strain>
    </source>
</reference>
<keyword evidence="2" id="KW-1185">Reference proteome</keyword>
<name>A0ACB8A982_9AGAM</name>
<evidence type="ECO:0000313" key="2">
    <source>
        <dbReference type="Proteomes" id="UP000790377"/>
    </source>
</evidence>
<dbReference type="Proteomes" id="UP000790377">
    <property type="component" value="Unassembled WGS sequence"/>
</dbReference>
<dbReference type="EMBL" id="MU267748">
    <property type="protein sequence ID" value="KAH7909648.1"/>
    <property type="molecule type" value="Genomic_DNA"/>
</dbReference>
<sequence>MRNRFISEYVFRVTGKYRSAKQVGSRLQQLRDTSEGRELIESLTRRYLAQTEPGSSSARFNGTPQHASWHTYSSPTLSSISSDFPSSDSSSSCSSLDSPISSANYSPLMAPIKAKAPGLNTARTVVHIDILPAGMAWSNLPVSPKRSPHAVATSPPHSRLPGTSHSQPSSSPRPIHSIDPTVTFVSPSAMIAKSSYIVLLDGAPIHSEDTKMQCVGPCQNPSTATNAAPSSLLYSTSLVPKFWDTICNSSDPTVYTIMQDVYRIPEPSSYSESSSRPRPLLIFSTIYHFRYPSSASSTSPPTIRSPHIPKMESPAMTPADVQSLLGFCDQNALHDIGLGNIQKYGHHSAYKGAADVPFLMDVGLDDLNLDDFTIDLQNFPENTSPGALAQSTSACFPTDLSNYVSFLFLQP</sequence>
<proteinExistence type="predicted"/>
<comment type="caution">
    <text evidence="1">The sequence shown here is derived from an EMBL/GenBank/DDBJ whole genome shotgun (WGS) entry which is preliminary data.</text>
</comment>
<protein>
    <submittedName>
        <fullName evidence="1">Uncharacterized protein</fullName>
    </submittedName>
</protein>
<gene>
    <name evidence="1" type="ORF">BJ138DRAFT_1010403</name>
</gene>
<evidence type="ECO:0000313" key="1">
    <source>
        <dbReference type="EMBL" id="KAH7909648.1"/>
    </source>
</evidence>